<comment type="caution">
    <text evidence="2">The sequence shown here is derived from an EMBL/GenBank/DDBJ whole genome shotgun (WGS) entry which is preliminary data.</text>
</comment>
<accession>A0AA38P6Z3</accession>
<dbReference type="Proteomes" id="UP001163846">
    <property type="component" value="Unassembled WGS sequence"/>
</dbReference>
<evidence type="ECO:0000313" key="3">
    <source>
        <dbReference type="Proteomes" id="UP001163846"/>
    </source>
</evidence>
<gene>
    <name evidence="2" type="ORF">F5878DRAFT_642859</name>
</gene>
<evidence type="ECO:0000313" key="2">
    <source>
        <dbReference type="EMBL" id="KAJ3837326.1"/>
    </source>
</evidence>
<name>A0AA38P6Z3_9AGAR</name>
<proteinExistence type="predicted"/>
<sequence>MFVDGHGVNRCISAYYEDLPPPKIAIIDLLVKSLYLETLTLTLSLLSLPTSRSHKALVLCPSVFDHLGGLSPGVLAAPMSPNRLPPTILLNGAPASQSTVAAEVNPEADTPSPAAQGTQADPGYDGPVTAAFHIVRNSADKTQRADGNPVQATDWWLGNIGEHLSYHQDNKTPVINFNSERIPVGEVMGTIVFHSHQSMEESLRRLIDKLKTMEGKLAYNLFFVVFGISHLGEDPGVLSVEMEREWWVRLRDMFEVMGTGEGKVVPEDDKVMRTCYEKMAKKLTEVLVDPRISAQDLAEKQLFTIRMEDMQ</sequence>
<organism evidence="2 3">
    <name type="scientific">Lentinula raphanica</name>
    <dbReference type="NCBI Taxonomy" id="153919"/>
    <lineage>
        <taxon>Eukaryota</taxon>
        <taxon>Fungi</taxon>
        <taxon>Dikarya</taxon>
        <taxon>Basidiomycota</taxon>
        <taxon>Agaricomycotina</taxon>
        <taxon>Agaricomycetes</taxon>
        <taxon>Agaricomycetidae</taxon>
        <taxon>Agaricales</taxon>
        <taxon>Marasmiineae</taxon>
        <taxon>Omphalotaceae</taxon>
        <taxon>Lentinula</taxon>
    </lineage>
</organism>
<keyword evidence="3" id="KW-1185">Reference proteome</keyword>
<evidence type="ECO:0000256" key="1">
    <source>
        <dbReference type="SAM" id="MobiDB-lite"/>
    </source>
</evidence>
<protein>
    <submittedName>
        <fullName evidence="2">Uncharacterized protein</fullName>
    </submittedName>
</protein>
<reference evidence="2" key="1">
    <citation type="submission" date="2022-08" db="EMBL/GenBank/DDBJ databases">
        <authorList>
            <consortium name="DOE Joint Genome Institute"/>
            <person name="Min B."/>
            <person name="Riley R."/>
            <person name="Sierra-Patev S."/>
            <person name="Naranjo-Ortiz M."/>
            <person name="Looney B."/>
            <person name="Konkel Z."/>
            <person name="Slot J.C."/>
            <person name="Sakamoto Y."/>
            <person name="Steenwyk J.L."/>
            <person name="Rokas A."/>
            <person name="Carro J."/>
            <person name="Camarero S."/>
            <person name="Ferreira P."/>
            <person name="Molpeceres G."/>
            <person name="Ruiz-Duenas F.J."/>
            <person name="Serrano A."/>
            <person name="Henrissat B."/>
            <person name="Drula E."/>
            <person name="Hughes K.W."/>
            <person name="Mata J.L."/>
            <person name="Ishikawa N.K."/>
            <person name="Vargas-Isla R."/>
            <person name="Ushijima S."/>
            <person name="Smith C.A."/>
            <person name="Ahrendt S."/>
            <person name="Andreopoulos W."/>
            <person name="He G."/>
            <person name="Labutti K."/>
            <person name="Lipzen A."/>
            <person name="Ng V."/>
            <person name="Sandor L."/>
            <person name="Barry K."/>
            <person name="Martinez A.T."/>
            <person name="Xiao Y."/>
            <person name="Gibbons J.G."/>
            <person name="Terashima K."/>
            <person name="Hibbett D.S."/>
            <person name="Grigoriev I.V."/>
        </authorList>
    </citation>
    <scope>NUCLEOTIDE SEQUENCE</scope>
    <source>
        <strain evidence="2">TFB9207</strain>
    </source>
</reference>
<dbReference type="AlphaFoldDB" id="A0AA38P6Z3"/>
<feature type="region of interest" description="Disordered" evidence="1">
    <location>
        <begin position="99"/>
        <end position="122"/>
    </location>
</feature>
<dbReference type="EMBL" id="MU806254">
    <property type="protein sequence ID" value="KAJ3837326.1"/>
    <property type="molecule type" value="Genomic_DNA"/>
</dbReference>